<dbReference type="Proteomes" id="UP000696573">
    <property type="component" value="Unassembled WGS sequence"/>
</dbReference>
<dbReference type="InterPro" id="IPR051633">
    <property type="entry name" value="AceTr"/>
</dbReference>
<evidence type="ECO:0000256" key="3">
    <source>
        <dbReference type="ARBA" id="ARBA00022692"/>
    </source>
</evidence>
<dbReference type="GO" id="GO:0015123">
    <property type="term" value="F:acetate transmembrane transporter activity"/>
    <property type="evidence" value="ECO:0007669"/>
    <property type="project" value="TreeGrafter"/>
</dbReference>
<evidence type="ECO:0000256" key="5">
    <source>
        <dbReference type="ARBA" id="ARBA00023136"/>
    </source>
</evidence>
<evidence type="ECO:0000256" key="6">
    <source>
        <dbReference type="SAM" id="Phobius"/>
    </source>
</evidence>
<dbReference type="PANTHER" id="PTHR31123:SF4">
    <property type="entry name" value="PROTEIN ALCS"/>
    <property type="match status" value="1"/>
</dbReference>
<name>A0A9N9V8M1_9HYPO</name>
<sequence length="266" mass="29256">MSVTHNEFVTNGLYLSPPNKVEGNFRRTFGNPTPMALVGFLLSLMPLACDLMGWRGAGDFGVAQISVYFFMGGLLMFLSGTFEWVLGNSFPATVFCSFGGFWFSFGGILNPSFLAYSFYANDPQKPTTGLANAKFNASLDRREFIRQLVNDLYFASLGFWLVVMGVLAFVYLICALRTNIVFVTIFLSLLPAFSMLTAAFWLQAEDFEGNAAKANQMFVGAGASLIVTCVAGWYMLVAILFAIVDFPIQLPVGDLSSVFKGRRSIH</sequence>
<dbReference type="EMBL" id="CABFNQ020000645">
    <property type="protein sequence ID" value="CAH0020566.1"/>
    <property type="molecule type" value="Genomic_DNA"/>
</dbReference>
<gene>
    <name evidence="7" type="ORF">CRHIZ90672A_00004377</name>
</gene>
<dbReference type="OrthoDB" id="3648309at2759"/>
<feature type="transmembrane region" description="Helical" evidence="6">
    <location>
        <begin position="90"/>
        <end position="109"/>
    </location>
</feature>
<feature type="transmembrane region" description="Helical" evidence="6">
    <location>
        <begin position="180"/>
        <end position="202"/>
    </location>
</feature>
<keyword evidence="3 6" id="KW-0812">Transmembrane</keyword>
<dbReference type="AlphaFoldDB" id="A0A9N9V8M1"/>
<evidence type="ECO:0000313" key="8">
    <source>
        <dbReference type="Proteomes" id="UP000696573"/>
    </source>
</evidence>
<feature type="transmembrane region" description="Helical" evidence="6">
    <location>
        <begin position="60"/>
        <end position="78"/>
    </location>
</feature>
<keyword evidence="4 6" id="KW-1133">Transmembrane helix</keyword>
<comment type="similarity">
    <text evidence="2">Belongs to the acetate uptake transporter (AceTr) (TC 2.A.96) family.</text>
</comment>
<feature type="transmembrane region" description="Helical" evidence="6">
    <location>
        <begin position="222"/>
        <end position="244"/>
    </location>
</feature>
<comment type="subcellular location">
    <subcellularLocation>
        <location evidence="1">Membrane</location>
        <topology evidence="1">Multi-pass membrane protein</topology>
    </subcellularLocation>
</comment>
<dbReference type="PANTHER" id="PTHR31123">
    <property type="entry name" value="ACCUMULATION OF DYADS PROTEIN 2-RELATED"/>
    <property type="match status" value="1"/>
</dbReference>
<keyword evidence="5 6" id="KW-0472">Membrane</keyword>
<evidence type="ECO:0000313" key="7">
    <source>
        <dbReference type="EMBL" id="CAH0020566.1"/>
    </source>
</evidence>
<keyword evidence="8" id="KW-1185">Reference proteome</keyword>
<feature type="transmembrane region" description="Helical" evidence="6">
    <location>
        <begin position="35"/>
        <end position="54"/>
    </location>
</feature>
<reference evidence="7" key="1">
    <citation type="submission" date="2021-10" db="EMBL/GenBank/DDBJ databases">
        <authorList>
            <person name="Piombo E."/>
        </authorList>
    </citation>
    <scope>NUCLEOTIDE SEQUENCE</scope>
</reference>
<evidence type="ECO:0008006" key="9">
    <source>
        <dbReference type="Google" id="ProtNLM"/>
    </source>
</evidence>
<comment type="caution">
    <text evidence="7">The sequence shown here is derived from an EMBL/GenBank/DDBJ whole genome shotgun (WGS) entry which is preliminary data.</text>
</comment>
<dbReference type="Pfam" id="PF01184">
    <property type="entry name" value="Gpr1_Fun34_YaaH"/>
    <property type="match status" value="1"/>
</dbReference>
<dbReference type="InterPro" id="IPR000791">
    <property type="entry name" value="Gpr1/Fun34/SatP-like"/>
</dbReference>
<feature type="transmembrane region" description="Helical" evidence="6">
    <location>
        <begin position="152"/>
        <end position="173"/>
    </location>
</feature>
<evidence type="ECO:0000256" key="4">
    <source>
        <dbReference type="ARBA" id="ARBA00022989"/>
    </source>
</evidence>
<proteinExistence type="inferred from homology"/>
<evidence type="ECO:0000256" key="2">
    <source>
        <dbReference type="ARBA" id="ARBA00005587"/>
    </source>
</evidence>
<accession>A0A9N9V8M1</accession>
<protein>
    <recommendedName>
        <fullName evidence="9">Protein alcS</fullName>
    </recommendedName>
</protein>
<evidence type="ECO:0000256" key="1">
    <source>
        <dbReference type="ARBA" id="ARBA00004141"/>
    </source>
</evidence>
<dbReference type="GO" id="GO:0005886">
    <property type="term" value="C:plasma membrane"/>
    <property type="evidence" value="ECO:0007669"/>
    <property type="project" value="TreeGrafter"/>
</dbReference>
<organism evidence="7 8">
    <name type="scientific">Clonostachys rhizophaga</name>
    <dbReference type="NCBI Taxonomy" id="160324"/>
    <lineage>
        <taxon>Eukaryota</taxon>
        <taxon>Fungi</taxon>
        <taxon>Dikarya</taxon>
        <taxon>Ascomycota</taxon>
        <taxon>Pezizomycotina</taxon>
        <taxon>Sordariomycetes</taxon>
        <taxon>Hypocreomycetidae</taxon>
        <taxon>Hypocreales</taxon>
        <taxon>Bionectriaceae</taxon>
        <taxon>Clonostachys</taxon>
    </lineage>
</organism>